<dbReference type="SUPFAM" id="SSF56529">
    <property type="entry name" value="FAH"/>
    <property type="match status" value="1"/>
</dbReference>
<protein>
    <submittedName>
        <fullName evidence="4">Fumarylacetoacetate hydrolase family protein</fullName>
    </submittedName>
</protein>
<evidence type="ECO:0000256" key="1">
    <source>
        <dbReference type="ARBA" id="ARBA00010211"/>
    </source>
</evidence>
<gene>
    <name evidence="4" type="ORF">AAP_02262</name>
</gene>
<evidence type="ECO:0000259" key="3">
    <source>
        <dbReference type="Pfam" id="PF01557"/>
    </source>
</evidence>
<keyword evidence="2" id="KW-0479">Metal-binding</keyword>
<keyword evidence="5" id="KW-1185">Reference proteome</keyword>
<dbReference type="GO" id="GO:0016787">
    <property type="term" value="F:hydrolase activity"/>
    <property type="evidence" value="ECO:0007669"/>
    <property type="project" value="UniProtKB-KW"/>
</dbReference>
<dbReference type="GO" id="GO:0006107">
    <property type="term" value="P:oxaloacetate metabolic process"/>
    <property type="evidence" value="ECO:0007669"/>
    <property type="project" value="UniProtKB-ARBA"/>
</dbReference>
<name>A0A166NZC7_9EURO</name>
<dbReference type="AlphaFoldDB" id="A0A166NZC7"/>
<dbReference type="InterPro" id="IPR036663">
    <property type="entry name" value="Fumarylacetoacetase_C_sf"/>
</dbReference>
<dbReference type="VEuPathDB" id="FungiDB:AAP_02262"/>
<organism evidence="4 5">
    <name type="scientific">Ascosphaera apis ARSEF 7405</name>
    <dbReference type="NCBI Taxonomy" id="392613"/>
    <lineage>
        <taxon>Eukaryota</taxon>
        <taxon>Fungi</taxon>
        <taxon>Dikarya</taxon>
        <taxon>Ascomycota</taxon>
        <taxon>Pezizomycotina</taxon>
        <taxon>Eurotiomycetes</taxon>
        <taxon>Eurotiomycetidae</taxon>
        <taxon>Onygenales</taxon>
        <taxon>Ascosphaeraceae</taxon>
        <taxon>Ascosphaera</taxon>
    </lineage>
</organism>
<dbReference type="GO" id="GO:0050163">
    <property type="term" value="F:oxaloacetate tautomerase activity"/>
    <property type="evidence" value="ECO:0007669"/>
    <property type="project" value="UniProtKB-ARBA"/>
</dbReference>
<accession>A0A166NZC7</accession>
<comment type="caution">
    <text evidence="4">The sequence shown here is derived from an EMBL/GenBank/DDBJ whole genome shotgun (WGS) entry which is preliminary data.</text>
</comment>
<dbReference type="EMBL" id="AZGZ01000008">
    <property type="protein sequence ID" value="KZZ93470.1"/>
    <property type="molecule type" value="Genomic_DNA"/>
</dbReference>
<comment type="similarity">
    <text evidence="1">Belongs to the FAH family.</text>
</comment>
<reference evidence="4 5" key="1">
    <citation type="journal article" date="2016" name="Genome Biol. Evol.">
        <title>Divergent and convergent evolution of fungal pathogenicity.</title>
        <authorList>
            <person name="Shang Y."/>
            <person name="Xiao G."/>
            <person name="Zheng P."/>
            <person name="Cen K."/>
            <person name="Zhan S."/>
            <person name="Wang C."/>
        </authorList>
    </citation>
    <scope>NUCLEOTIDE SEQUENCE [LARGE SCALE GENOMIC DNA]</scope>
    <source>
        <strain evidence="4 5">ARSEF 7405</strain>
    </source>
</reference>
<dbReference type="PANTHER" id="PTHR11820">
    <property type="entry name" value="ACYLPYRUVASE"/>
    <property type="match status" value="1"/>
</dbReference>
<evidence type="ECO:0000256" key="2">
    <source>
        <dbReference type="ARBA" id="ARBA00022723"/>
    </source>
</evidence>
<sequence length="289" mass="31538">MAFSRLIRFIATNGKIYQGDAILAPGVTDISQSKTAKVITGDPFNEHKVTDEIVQVKTLLCPLQPERIGTVRCLGLNYAQHAIESNMPLPQYPVVFFKPRTSIAGPRDDIPVPEMAQQSETLDYECELVIVIGREAKDVSEDEALDYVLGYAVGDDVSHREWQLKLGGGQWSLGKGFDGWAPMGPGIVSSRVIKDPNSLRIWTKVNGELVQESNTADMIFNVKQAVSFLSKGSTLLPGDVIFTGTPQGVGMGQKPPLWLKHGDEVEVGLENVGTCTNRVVYDKVPGAKL</sequence>
<feature type="domain" description="Fumarylacetoacetase-like C-terminal" evidence="3">
    <location>
        <begin position="71"/>
        <end position="280"/>
    </location>
</feature>
<dbReference type="FunFam" id="3.90.850.10:FF:000002">
    <property type="entry name" value="2-hydroxyhepta-2,4-diene-1,7-dioate isomerase"/>
    <property type="match status" value="1"/>
</dbReference>
<evidence type="ECO:0000313" key="5">
    <source>
        <dbReference type="Proteomes" id="UP000242877"/>
    </source>
</evidence>
<dbReference type="Pfam" id="PF01557">
    <property type="entry name" value="FAA_hydrolase"/>
    <property type="match status" value="1"/>
</dbReference>
<proteinExistence type="inferred from homology"/>
<dbReference type="InterPro" id="IPR011234">
    <property type="entry name" value="Fumarylacetoacetase-like_C"/>
</dbReference>
<evidence type="ECO:0000313" key="4">
    <source>
        <dbReference type="EMBL" id="KZZ93470.1"/>
    </source>
</evidence>
<dbReference type="Gene3D" id="3.90.850.10">
    <property type="entry name" value="Fumarylacetoacetase-like, C-terminal domain"/>
    <property type="match status" value="1"/>
</dbReference>
<keyword evidence="4" id="KW-0378">Hydrolase</keyword>
<dbReference type="Proteomes" id="UP000242877">
    <property type="component" value="Unassembled WGS sequence"/>
</dbReference>
<dbReference type="PANTHER" id="PTHR11820:SF112">
    <property type="entry name" value="FUMARYLACETOACETATE HYDROLASE FAMILY PROTEIN (AFU_ORTHOLOGUE AFUA_1G02370)-RELATED"/>
    <property type="match status" value="1"/>
</dbReference>
<dbReference type="OrthoDB" id="411064at2759"/>
<dbReference type="GO" id="GO:0046872">
    <property type="term" value="F:metal ion binding"/>
    <property type="evidence" value="ECO:0007669"/>
    <property type="project" value="UniProtKB-KW"/>
</dbReference>